<evidence type="ECO:0000313" key="2">
    <source>
        <dbReference type="Proteomes" id="UP000554482"/>
    </source>
</evidence>
<dbReference type="AlphaFoldDB" id="A0A7J6WC92"/>
<comment type="caution">
    <text evidence="1">The sequence shown here is derived from an EMBL/GenBank/DDBJ whole genome shotgun (WGS) entry which is preliminary data.</text>
</comment>
<reference evidence="1 2" key="1">
    <citation type="submission" date="2020-06" db="EMBL/GenBank/DDBJ databases">
        <title>Transcriptomic and genomic resources for Thalictrum thalictroides and T. hernandezii: Facilitating candidate gene discovery in an emerging model plant lineage.</title>
        <authorList>
            <person name="Arias T."/>
            <person name="Riano-Pachon D.M."/>
            <person name="Di Stilio V.S."/>
        </authorList>
    </citation>
    <scope>NUCLEOTIDE SEQUENCE [LARGE SCALE GENOMIC DNA]</scope>
    <source>
        <strain evidence="2">cv. WT478/WT964</strain>
        <tissue evidence="1">Leaves</tissue>
    </source>
</reference>
<dbReference type="GO" id="GO:0009187">
    <property type="term" value="P:cyclic nucleotide metabolic process"/>
    <property type="evidence" value="ECO:0007669"/>
    <property type="project" value="TreeGrafter"/>
</dbReference>
<dbReference type="OrthoDB" id="514292at2759"/>
<gene>
    <name evidence="1" type="ORF">FRX31_015856</name>
</gene>
<organism evidence="1 2">
    <name type="scientific">Thalictrum thalictroides</name>
    <name type="common">Rue-anemone</name>
    <name type="synonym">Anemone thalictroides</name>
    <dbReference type="NCBI Taxonomy" id="46969"/>
    <lineage>
        <taxon>Eukaryota</taxon>
        <taxon>Viridiplantae</taxon>
        <taxon>Streptophyta</taxon>
        <taxon>Embryophyta</taxon>
        <taxon>Tracheophyta</taxon>
        <taxon>Spermatophyta</taxon>
        <taxon>Magnoliopsida</taxon>
        <taxon>Ranunculales</taxon>
        <taxon>Ranunculaceae</taxon>
        <taxon>Thalictroideae</taxon>
        <taxon>Thalictrum</taxon>
    </lineage>
</organism>
<dbReference type="Pfam" id="PF07823">
    <property type="entry name" value="CPDase"/>
    <property type="match status" value="1"/>
</dbReference>
<proteinExistence type="predicted"/>
<name>A0A7J6WC92_THATH</name>
<dbReference type="EMBL" id="JABWDY010018560">
    <property type="protein sequence ID" value="KAF5194557.1"/>
    <property type="molecule type" value="Genomic_DNA"/>
</dbReference>
<dbReference type="Proteomes" id="UP000554482">
    <property type="component" value="Unassembled WGS sequence"/>
</dbReference>
<sequence length="233" mass="26131">MVSIPAPTTSLSTHFLQNSQTILTSSKKISLRNQRKLQFKHSLSISCGVTRIVNRIEFSAWKSLPTPHPAACPTKHARLTQRMHVGQVSENAAETNTYSVWAIPPKDTTEKLKKLMENLRSEYGGPEFEPHFTVVGPNEKTESDAINMFNSACQGVKPYTATVDSVVQGPSYYESVYCLLQPSKELLETAAHCSKYFGHDIPNGFSGSTFLLIKLMYCGRIFDRKLNHELFRS</sequence>
<evidence type="ECO:0000313" key="1">
    <source>
        <dbReference type="EMBL" id="KAF5194557.1"/>
    </source>
</evidence>
<dbReference type="GO" id="GO:0004113">
    <property type="term" value="F:2',3'-cyclic-nucleotide 3'-phosphodiesterase activity"/>
    <property type="evidence" value="ECO:0007669"/>
    <property type="project" value="TreeGrafter"/>
</dbReference>
<dbReference type="PANTHER" id="PTHR28141:SF1">
    <property type="entry name" value="2',3'-CYCLIC-NUCLEOTIDE 3'-PHOSPHODIESTERASE"/>
    <property type="match status" value="1"/>
</dbReference>
<dbReference type="InterPro" id="IPR009097">
    <property type="entry name" value="Cyclic_Pdiesterase"/>
</dbReference>
<dbReference type="Gene3D" id="3.90.1140.10">
    <property type="entry name" value="Cyclic phosphodiesterase"/>
    <property type="match status" value="1"/>
</dbReference>
<accession>A0A7J6WC92</accession>
<protein>
    <submittedName>
        <fullName evidence="1">Cyclic phosphodiesterase</fullName>
    </submittedName>
</protein>
<dbReference type="SUPFAM" id="SSF55144">
    <property type="entry name" value="LigT-like"/>
    <property type="match status" value="1"/>
</dbReference>
<dbReference type="PANTHER" id="PTHR28141">
    <property type="entry name" value="2',3'-CYCLIC-NUCLEOTIDE 3'-PHOSPHODIESTERASE"/>
    <property type="match status" value="1"/>
</dbReference>
<keyword evidence="2" id="KW-1185">Reference proteome</keyword>
<dbReference type="InterPro" id="IPR012386">
    <property type="entry name" value="Cyclic-nucl_3Pdiesterase"/>
</dbReference>